<keyword evidence="17" id="KW-0496">Mitochondrion</keyword>
<evidence type="ECO:0000256" key="5">
    <source>
        <dbReference type="ARBA" id="ARBA00008750"/>
    </source>
</evidence>
<dbReference type="Gene3D" id="3.90.226.10">
    <property type="entry name" value="2-enoyl-CoA Hydratase, Chain A, domain 1"/>
    <property type="match status" value="1"/>
</dbReference>
<evidence type="ECO:0000256" key="40">
    <source>
        <dbReference type="PIRSR" id="PIRSR612803-1"/>
    </source>
</evidence>
<comment type="catalytic activity">
    <reaction evidence="31">
        <text>(3S)-hydroxytetradecanoyl-CoA + NAD(+) = 3-oxotetradecanoyl-CoA + NADH + H(+)</text>
        <dbReference type="Rhea" id="RHEA:31167"/>
        <dbReference type="ChEBI" id="CHEBI:15378"/>
        <dbReference type="ChEBI" id="CHEBI:57540"/>
        <dbReference type="ChEBI" id="CHEBI:57945"/>
        <dbReference type="ChEBI" id="CHEBI:62543"/>
        <dbReference type="ChEBI" id="CHEBI:62614"/>
    </reaction>
    <physiologicalReaction direction="left-to-right" evidence="31">
        <dbReference type="Rhea" id="RHEA:31168"/>
    </physiologicalReaction>
</comment>
<comment type="catalytic activity">
    <reaction evidence="34">
        <text>1'-[1,2-di-(9Z,12Z-octadecadienoyl)-sn-glycero-3-phospho]-3'-[1-(9Z,12Z-octadecadienoyl)-sn-glycero-3-phospho]-glycerol + hexadecanoyl-CoA = 1'-[1,2-di-(9Z,12Z-octadecadienoyl)-sn-glycero-3-phospho]-3'-[1-(9Z,12Z-octadecadienoyl)-2-hexadecanoyl-sn-glycero-3-phospho]-glycerol + CoA</text>
        <dbReference type="Rhea" id="RHEA:43680"/>
        <dbReference type="ChEBI" id="CHEBI:57287"/>
        <dbReference type="ChEBI" id="CHEBI:57379"/>
        <dbReference type="ChEBI" id="CHEBI:83580"/>
        <dbReference type="ChEBI" id="CHEBI:83583"/>
    </reaction>
    <physiologicalReaction direction="left-to-right" evidence="34">
        <dbReference type="Rhea" id="RHEA:43681"/>
    </physiologicalReaction>
</comment>
<evidence type="ECO:0000256" key="10">
    <source>
        <dbReference type="ARBA" id="ARBA00022792"/>
    </source>
</evidence>
<dbReference type="Proteomes" id="UP000007819">
    <property type="component" value="Chromosome X"/>
</dbReference>
<dbReference type="InterPro" id="IPR050136">
    <property type="entry name" value="FA_oxidation_alpha_subunit"/>
</dbReference>
<dbReference type="GO" id="GO:0016740">
    <property type="term" value="F:transferase activity"/>
    <property type="evidence" value="ECO:0007669"/>
    <property type="project" value="UniProtKB-KW"/>
</dbReference>
<comment type="catalytic activity">
    <reaction evidence="24">
        <text>a (3S)-3-hydroxyacyl-CoA + NAD(+) = a 3-oxoacyl-CoA + NADH + H(+)</text>
        <dbReference type="Rhea" id="RHEA:22432"/>
        <dbReference type="ChEBI" id="CHEBI:15378"/>
        <dbReference type="ChEBI" id="CHEBI:57318"/>
        <dbReference type="ChEBI" id="CHEBI:57540"/>
        <dbReference type="ChEBI" id="CHEBI:57945"/>
        <dbReference type="ChEBI" id="CHEBI:90726"/>
        <dbReference type="EC" id="1.1.1.35"/>
    </reaction>
</comment>
<dbReference type="InterPro" id="IPR006176">
    <property type="entry name" value="3-OHacyl-CoA_DH_NAD-bd"/>
</dbReference>
<evidence type="ECO:0000256" key="7">
    <source>
        <dbReference type="ARBA" id="ARBA00022481"/>
    </source>
</evidence>
<keyword evidence="45" id="KW-1185">Reference proteome</keyword>
<dbReference type="OrthoDB" id="10004768at2759"/>
<evidence type="ECO:0000256" key="27">
    <source>
        <dbReference type="ARBA" id="ARBA00051215"/>
    </source>
</evidence>
<dbReference type="InterPro" id="IPR006108">
    <property type="entry name" value="3HC_DH_C"/>
</dbReference>
<comment type="pathway">
    <text evidence="3">Lipid metabolism; fatty acid beta-oxidation.</text>
</comment>
<evidence type="ECO:0000259" key="42">
    <source>
        <dbReference type="Pfam" id="PF00725"/>
    </source>
</evidence>
<comment type="catalytic activity">
    <reaction evidence="32">
        <text>1'-[1,2-di-(9Z,12Z-octadecadienoyl)-sn-glycero-3-phospho]-3'-[1-(9Z,12Z-octadecadienoyl)-sn-glycero-3-phospho]-glycerol + (9Z)-octadecenoyl-CoA = 1'-[1,2-di-(9Z,12Z-octadecadienoyl)-sn-glycero-3-phospho]-3'-[1-(9Z,12Z-octadecadienoyl)-2-(9Z-octadecenoyl)-sn-glycero-3-phospho]-glycerol + CoA</text>
        <dbReference type="Rhea" id="RHEA:43676"/>
        <dbReference type="ChEBI" id="CHEBI:57287"/>
        <dbReference type="ChEBI" id="CHEBI:57387"/>
        <dbReference type="ChEBI" id="CHEBI:83580"/>
        <dbReference type="ChEBI" id="CHEBI:83582"/>
    </reaction>
    <physiologicalReaction direction="left-to-right" evidence="32">
        <dbReference type="Rhea" id="RHEA:43677"/>
    </physiologicalReaction>
</comment>
<dbReference type="AlphaFoldDB" id="A0A8R1W1S6"/>
<evidence type="ECO:0000256" key="33">
    <source>
        <dbReference type="ARBA" id="ARBA00052945"/>
    </source>
</evidence>
<keyword evidence="10" id="KW-0999">Mitochondrion inner membrane</keyword>
<dbReference type="SUPFAM" id="SSF48179">
    <property type="entry name" value="6-phosphogluconate dehydrogenase C-terminal domain-like"/>
    <property type="match status" value="2"/>
</dbReference>
<evidence type="ECO:0000256" key="29">
    <source>
        <dbReference type="ARBA" id="ARBA00052224"/>
    </source>
</evidence>
<organism evidence="44 45">
    <name type="scientific">Acyrthosiphon pisum</name>
    <name type="common">Pea aphid</name>
    <dbReference type="NCBI Taxonomy" id="7029"/>
    <lineage>
        <taxon>Eukaryota</taxon>
        <taxon>Metazoa</taxon>
        <taxon>Ecdysozoa</taxon>
        <taxon>Arthropoda</taxon>
        <taxon>Hexapoda</taxon>
        <taxon>Insecta</taxon>
        <taxon>Pterygota</taxon>
        <taxon>Neoptera</taxon>
        <taxon>Paraneoptera</taxon>
        <taxon>Hemiptera</taxon>
        <taxon>Sternorrhyncha</taxon>
        <taxon>Aphidomorpha</taxon>
        <taxon>Aphidoidea</taxon>
        <taxon>Aphididae</taxon>
        <taxon>Macrosiphini</taxon>
        <taxon>Acyrthosiphon</taxon>
    </lineage>
</organism>
<evidence type="ECO:0000256" key="9">
    <source>
        <dbReference type="ARBA" id="ARBA00022679"/>
    </source>
</evidence>
<evidence type="ECO:0000256" key="39">
    <source>
        <dbReference type="ARBA" id="ARBA00083277"/>
    </source>
</evidence>
<name>A0A8R1W1S6_ACYPI</name>
<evidence type="ECO:0000256" key="35">
    <source>
        <dbReference type="ARBA" id="ARBA00062153"/>
    </source>
</evidence>
<evidence type="ECO:0000256" key="37">
    <source>
        <dbReference type="ARBA" id="ARBA00068347"/>
    </source>
</evidence>
<evidence type="ECO:0000313" key="44">
    <source>
        <dbReference type="EnsemblMetazoa" id="XP_001949325.2"/>
    </source>
</evidence>
<comment type="catalytic activity">
    <reaction evidence="21">
        <text>a (3S)-3-hydroxyacyl-CoA = a (2E)-enoyl-CoA + H2O</text>
        <dbReference type="Rhea" id="RHEA:16105"/>
        <dbReference type="ChEBI" id="CHEBI:15377"/>
        <dbReference type="ChEBI" id="CHEBI:57318"/>
        <dbReference type="ChEBI" id="CHEBI:58856"/>
        <dbReference type="EC" id="4.2.1.17"/>
    </reaction>
    <physiologicalReaction direction="right-to-left" evidence="21">
        <dbReference type="Rhea" id="RHEA:16107"/>
    </physiologicalReaction>
</comment>
<dbReference type="GeneID" id="100165657"/>
<dbReference type="FunFam" id="1.10.1040.50:FF:000002">
    <property type="entry name" value="Trifunctional enzyme subunit alpha, mitochondrial"/>
    <property type="match status" value="1"/>
</dbReference>
<dbReference type="GO" id="GO:0016509">
    <property type="term" value="F:long-chain (3S)-3-hydroxyacyl-CoA dehydrogenase (NAD+) activity"/>
    <property type="evidence" value="ECO:0007669"/>
    <property type="project" value="UniProtKB-EC"/>
</dbReference>
<dbReference type="Pfam" id="PF02737">
    <property type="entry name" value="3HCDH_N"/>
    <property type="match status" value="1"/>
</dbReference>
<evidence type="ECO:0000256" key="8">
    <source>
        <dbReference type="ARBA" id="ARBA00022553"/>
    </source>
</evidence>
<accession>A0A8R1W1S6</accession>
<keyword evidence="11" id="KW-0276">Fatty acid metabolism</keyword>
<comment type="catalytic activity">
    <reaction evidence="28">
        <text>(3S)-hydroxyoctanoyl-CoA = (2E)-octenoyl-CoA + H2O</text>
        <dbReference type="Rhea" id="RHEA:31199"/>
        <dbReference type="ChEBI" id="CHEBI:15377"/>
        <dbReference type="ChEBI" id="CHEBI:62242"/>
        <dbReference type="ChEBI" id="CHEBI:62617"/>
    </reaction>
    <physiologicalReaction direction="right-to-left" evidence="28">
        <dbReference type="Rhea" id="RHEA:31201"/>
    </physiologicalReaction>
</comment>
<feature type="domain" description="3-hydroxyacyl-CoA dehydrogenase C-terminal" evidence="42">
    <location>
        <begin position="541"/>
        <end position="636"/>
    </location>
</feature>
<comment type="catalytic activity">
    <reaction evidence="30">
        <text>(3S)-3-hydroxydodecanoyl-CoA = (2E)-dodecenoyl-CoA + H2O</text>
        <dbReference type="Rhea" id="RHEA:31075"/>
        <dbReference type="ChEBI" id="CHEBI:15377"/>
        <dbReference type="ChEBI" id="CHEBI:57330"/>
        <dbReference type="ChEBI" id="CHEBI:62558"/>
    </reaction>
    <physiologicalReaction direction="right-to-left" evidence="30">
        <dbReference type="Rhea" id="RHEA:31077"/>
    </physiologicalReaction>
</comment>
<evidence type="ECO:0000256" key="28">
    <source>
        <dbReference type="ARBA" id="ARBA00051877"/>
    </source>
</evidence>
<dbReference type="NCBIfam" id="TIGR02441">
    <property type="entry name" value="fa_ox_alpha_mit"/>
    <property type="match status" value="1"/>
</dbReference>
<keyword evidence="12" id="KW-0809">Transit peptide</keyword>
<dbReference type="PANTHER" id="PTHR43612:SF3">
    <property type="entry name" value="TRIFUNCTIONAL ENZYME SUBUNIT ALPHA, MITOCHONDRIAL"/>
    <property type="match status" value="1"/>
</dbReference>
<keyword evidence="13" id="KW-0007">Acetylation</keyword>
<comment type="catalytic activity">
    <reaction evidence="33">
        <text>(3S)-3-hydroxydodecanoyl-CoA + NAD(+) = 3-oxododecanoyl-CoA + NADH + H(+)</text>
        <dbReference type="Rhea" id="RHEA:31179"/>
        <dbReference type="ChEBI" id="CHEBI:15378"/>
        <dbReference type="ChEBI" id="CHEBI:57540"/>
        <dbReference type="ChEBI" id="CHEBI:57945"/>
        <dbReference type="ChEBI" id="CHEBI:62558"/>
        <dbReference type="ChEBI" id="CHEBI:62615"/>
    </reaction>
    <physiologicalReaction direction="left-to-right" evidence="33">
        <dbReference type="Rhea" id="RHEA:31180"/>
    </physiologicalReaction>
</comment>
<keyword evidence="8" id="KW-0597">Phosphoprotein</keyword>
<comment type="similarity">
    <text evidence="5">In the N-terminal section; belongs to the enoyl-CoA hydratase/isomerase family.</text>
</comment>
<keyword evidence="7" id="KW-0488">Methylation</keyword>
<keyword evidence="19" id="KW-0456">Lyase</keyword>
<dbReference type="EC" id="1.1.1.211" evidence="36"/>
<reference evidence="45" key="1">
    <citation type="submission" date="2010-06" db="EMBL/GenBank/DDBJ databases">
        <authorList>
            <person name="Jiang H."/>
            <person name="Abraham K."/>
            <person name="Ali S."/>
            <person name="Alsbrooks S.L."/>
            <person name="Anim B.N."/>
            <person name="Anosike U.S."/>
            <person name="Attaway T."/>
            <person name="Bandaranaike D.P."/>
            <person name="Battles P.K."/>
            <person name="Bell S.N."/>
            <person name="Bell A.V."/>
            <person name="Beltran B."/>
            <person name="Bickham C."/>
            <person name="Bustamante Y."/>
            <person name="Caleb T."/>
            <person name="Canada A."/>
            <person name="Cardenas V."/>
            <person name="Carter K."/>
            <person name="Chacko J."/>
            <person name="Chandrabose M.N."/>
            <person name="Chavez D."/>
            <person name="Chavez A."/>
            <person name="Chen L."/>
            <person name="Chu H.-S."/>
            <person name="Claassen K.J."/>
            <person name="Cockrell R."/>
            <person name="Collins M."/>
            <person name="Cooper J.A."/>
            <person name="Cree A."/>
            <person name="Curry S.M."/>
            <person name="Da Y."/>
            <person name="Dao M.D."/>
            <person name="Das B."/>
            <person name="Davila M.-L."/>
            <person name="Davy-Carroll L."/>
            <person name="Denson S."/>
            <person name="Dinh H."/>
            <person name="Ebong V.E."/>
            <person name="Edwards J.R."/>
            <person name="Egan A."/>
            <person name="El-Daye J."/>
            <person name="Escobedo L."/>
            <person name="Fernandez S."/>
            <person name="Fernando P.R."/>
            <person name="Flagg N."/>
            <person name="Forbes L.D."/>
            <person name="Fowler R.G."/>
            <person name="Fu Q."/>
            <person name="Gabisi R.A."/>
            <person name="Ganer J."/>
            <person name="Garbino Pronczuk A."/>
            <person name="Garcia R.M."/>
            <person name="Garner T."/>
            <person name="Garrett T.E."/>
            <person name="Gonzalez D.A."/>
            <person name="Hamid H."/>
            <person name="Hawkins E.S."/>
            <person name="Hirani K."/>
            <person name="Hogues M.E."/>
            <person name="Hollins B."/>
            <person name="Hsiao C.-H."/>
            <person name="Jabil R."/>
            <person name="James M.L."/>
            <person name="Jhangiani S.N."/>
            <person name="Johnson B."/>
            <person name="Johnson Q."/>
            <person name="Joshi V."/>
            <person name="Kalu J.B."/>
            <person name="Kam C."/>
            <person name="Kashfia A."/>
            <person name="Keebler J."/>
            <person name="Kisamo H."/>
            <person name="Kovar C.L."/>
            <person name="Lago L.A."/>
            <person name="Lai C.-Y."/>
            <person name="Laidlaw J."/>
            <person name="Lara F."/>
            <person name="Le T.-K."/>
            <person name="Lee S.L."/>
            <person name="Legall F.H."/>
            <person name="Lemon S.J."/>
            <person name="Lewis L.R."/>
            <person name="Li B."/>
            <person name="Liu Y."/>
            <person name="Liu Y.-S."/>
            <person name="Lopez J."/>
            <person name="Lozado R.J."/>
            <person name="Lu J."/>
            <person name="Madu R.C."/>
            <person name="Maheshwari M."/>
            <person name="Maheshwari R."/>
            <person name="Malloy K."/>
            <person name="Martinez E."/>
            <person name="Mathew T."/>
            <person name="Mercado I.C."/>
            <person name="Mercado C."/>
            <person name="Meyer B."/>
            <person name="Montgomery K."/>
            <person name="Morgan M.B."/>
            <person name="Munidasa M."/>
            <person name="Nazareth L.V."/>
            <person name="Nelson J."/>
            <person name="Ng B.M."/>
            <person name="Nguyen N.B."/>
            <person name="Nguyen P.Q."/>
            <person name="Nguyen T."/>
            <person name="Obregon M."/>
            <person name="Okwuonu G.O."/>
            <person name="Onwere C.G."/>
            <person name="Orozco G."/>
            <person name="Parra A."/>
            <person name="Patel S."/>
            <person name="Patil S."/>
            <person name="Perez A."/>
            <person name="Perez Y."/>
            <person name="Pham C."/>
            <person name="Primus E.L."/>
            <person name="Pu L.-L."/>
            <person name="Puazo M."/>
            <person name="Qin X."/>
            <person name="Quiroz J.B."/>
            <person name="Reese J."/>
            <person name="Richards S."/>
            <person name="Rives C.M."/>
            <person name="Robberts R."/>
            <person name="Ruiz S.J."/>
            <person name="Ruiz M.J."/>
            <person name="Santibanez J."/>
            <person name="Schneider B.W."/>
            <person name="Sisson I."/>
            <person name="Smith M."/>
            <person name="Sodergren E."/>
            <person name="Song X.-Z."/>
            <person name="Song B.B."/>
            <person name="Summersgill H."/>
            <person name="Thelus R."/>
            <person name="Thornton R.D."/>
            <person name="Trejos Z.Y."/>
            <person name="Usmani K."/>
            <person name="Vattathil S."/>
            <person name="Villasana D."/>
            <person name="Walker D.L."/>
            <person name="Wang S."/>
            <person name="Wang K."/>
            <person name="White C.S."/>
            <person name="Williams A.C."/>
            <person name="Williamson J."/>
            <person name="Wilson K."/>
            <person name="Woghiren I.O."/>
            <person name="Woodworth J.R."/>
            <person name="Worley K.C."/>
            <person name="Wright R.A."/>
            <person name="Wu W."/>
            <person name="Young L."/>
            <person name="Zhang L."/>
            <person name="Zhang J."/>
            <person name="Zhu Y."/>
            <person name="Muzny D.M."/>
            <person name="Weinstock G."/>
            <person name="Gibbs R.A."/>
        </authorList>
    </citation>
    <scope>NUCLEOTIDE SEQUENCE [LARGE SCALE GENOMIC DNA]</scope>
    <source>
        <strain evidence="45">LSR1</strain>
    </source>
</reference>
<evidence type="ECO:0000256" key="16">
    <source>
        <dbReference type="ARBA" id="ARBA00023098"/>
    </source>
</evidence>
<evidence type="ECO:0000256" key="17">
    <source>
        <dbReference type="ARBA" id="ARBA00023128"/>
    </source>
</evidence>
<evidence type="ECO:0000256" key="3">
    <source>
        <dbReference type="ARBA" id="ARBA00005005"/>
    </source>
</evidence>
<evidence type="ECO:0000256" key="25">
    <source>
        <dbReference type="ARBA" id="ARBA00050222"/>
    </source>
</evidence>
<dbReference type="CDD" id="cd06558">
    <property type="entry name" value="crotonase-like"/>
    <property type="match status" value="1"/>
</dbReference>
<evidence type="ECO:0000256" key="14">
    <source>
        <dbReference type="ARBA" id="ARBA00023002"/>
    </source>
</evidence>
<dbReference type="FunFam" id="3.40.50.720:FF:000009">
    <property type="entry name" value="Fatty oxidation complex, alpha subunit"/>
    <property type="match status" value="1"/>
</dbReference>
<evidence type="ECO:0000256" key="12">
    <source>
        <dbReference type="ARBA" id="ARBA00022946"/>
    </source>
</evidence>
<dbReference type="KEGG" id="api:100165657"/>
<evidence type="ECO:0000256" key="22">
    <source>
        <dbReference type="ARBA" id="ARBA00047613"/>
    </source>
</evidence>
<evidence type="ECO:0000256" key="38">
    <source>
        <dbReference type="ARBA" id="ARBA00077617"/>
    </source>
</evidence>
<dbReference type="GO" id="GO:0016507">
    <property type="term" value="C:mitochondrial fatty acid beta-oxidation multienzyme complex"/>
    <property type="evidence" value="ECO:0007669"/>
    <property type="project" value="InterPro"/>
</dbReference>
<proteinExistence type="inferred from homology"/>
<sequence length="760" mass="82104">MALYRLVGISNEMSLINVKRALTTGRRLLSQDIKHTSSKVIDDILVITLNTPNSKVNSLSHDVMDELQTNLNKASQDPSIKGSVIISGKPNCFIAGADISMLQACRTAEEVHKISHDGQNILNQVEKSTKPVVAAIMGSCLGGGLEVAMACHYRIAVKSKNTALGLPEVMLGLLPGGGGTQRLPKLVAMPTVLDMALTGKSYRADKALKVGLIDQLVTPLGPGLSTPTERTLEYLEEIAIDAAKKLAAGHKLTKRNKNKTLIDKVIDLALQQEWLREKFFDSAKGKVLKMTGGLYPAPLKIIDVIKTGIAHGTTKGYAAESNGFAELAMTPQSKGLIGLFQGQTECKKNKFGEPKVALKTVGVLGAGLMGAGIAHVTVDKGLQVILKDTNKEGLAKGIAQIEKGLTGAVKRKKLTAIEKDRYVSDLTSTLSYESFSKADIVIEAVFENIKIKHQVIKELEQVVPKHCIIATNTSAIPIGKISEGSSRPENVIGMHYFSPVDKMQLLEIITTDKTSKETAAAAVSLGLKQGKIVIVVKDGPGFYTTRILSTMLSEAMRLLQEGVNPKQLDTITKSFGFPVGAATLSDEVGIDVGYHIATDLAKVFGERFSGGDLNVLKSMVDSGFLGRKSGKGYFVYKAGTKSRPENTEAISLLENFKLQPIGEQSVENQQLRMVSRFVNEAVLCLEESILNSPTEGDIGAVFGLGFPPFSGGPFRWVDWYGADKLVSKMQTFQNDYGLPFKPCQLLLDHAKDKSKKFYPS</sequence>
<dbReference type="Gene3D" id="1.10.1040.50">
    <property type="match status" value="1"/>
</dbReference>
<dbReference type="GO" id="GO:0004300">
    <property type="term" value="F:enoyl-CoA hydratase activity"/>
    <property type="evidence" value="ECO:0007669"/>
    <property type="project" value="UniProtKB-EC"/>
</dbReference>
<evidence type="ECO:0000256" key="2">
    <source>
        <dbReference type="ARBA" id="ARBA00004273"/>
    </source>
</evidence>
<comment type="catalytic activity">
    <reaction evidence="23">
        <text>(3S)-hydroxydecanoyl-CoA + NAD(+) = 3-oxodecanoyl-CoA + NADH + H(+)</text>
        <dbReference type="Rhea" id="RHEA:31187"/>
        <dbReference type="ChEBI" id="CHEBI:15378"/>
        <dbReference type="ChEBI" id="CHEBI:57540"/>
        <dbReference type="ChEBI" id="CHEBI:57945"/>
        <dbReference type="ChEBI" id="CHEBI:62548"/>
        <dbReference type="ChEBI" id="CHEBI:62616"/>
    </reaction>
    <physiologicalReaction direction="left-to-right" evidence="23">
        <dbReference type="Rhea" id="RHEA:31188"/>
    </physiologicalReaction>
</comment>
<comment type="similarity">
    <text evidence="4">In the central section; belongs to the 3-hydroxyacyl-CoA dehydrogenase family.</text>
</comment>
<dbReference type="InterPro" id="IPR029045">
    <property type="entry name" value="ClpP/crotonase-like_dom_sf"/>
</dbReference>
<dbReference type="GO" id="GO:0006635">
    <property type="term" value="P:fatty acid beta-oxidation"/>
    <property type="evidence" value="ECO:0007669"/>
    <property type="project" value="InterPro"/>
</dbReference>
<keyword evidence="15" id="KW-0520">NAD</keyword>
<evidence type="ECO:0000256" key="6">
    <source>
        <dbReference type="ARBA" id="ARBA00012076"/>
    </source>
</evidence>
<keyword evidence="14" id="KW-0560">Oxidoreductase</keyword>
<dbReference type="Pfam" id="PF00725">
    <property type="entry name" value="3HCDH"/>
    <property type="match status" value="1"/>
</dbReference>
<dbReference type="InterPro" id="IPR001753">
    <property type="entry name" value="Enoyl-CoA_hydra/iso"/>
</dbReference>
<dbReference type="InterPro" id="IPR036291">
    <property type="entry name" value="NAD(P)-bd_dom_sf"/>
</dbReference>
<dbReference type="InterPro" id="IPR008927">
    <property type="entry name" value="6-PGluconate_DH-like_C_sf"/>
</dbReference>
<comment type="catalytic activity">
    <reaction evidence="29">
        <text>(3S)-hydroxyoctanoyl-CoA + NAD(+) = 3-oxooctanoyl-CoA + NADH + H(+)</text>
        <dbReference type="Rhea" id="RHEA:31195"/>
        <dbReference type="ChEBI" id="CHEBI:15378"/>
        <dbReference type="ChEBI" id="CHEBI:57540"/>
        <dbReference type="ChEBI" id="CHEBI:57945"/>
        <dbReference type="ChEBI" id="CHEBI:62617"/>
        <dbReference type="ChEBI" id="CHEBI:62619"/>
    </reaction>
    <physiologicalReaction direction="left-to-right" evidence="29">
        <dbReference type="Rhea" id="RHEA:31196"/>
    </physiologicalReaction>
</comment>
<evidence type="ECO:0000256" key="15">
    <source>
        <dbReference type="ARBA" id="ARBA00023027"/>
    </source>
</evidence>
<evidence type="ECO:0000256" key="1">
    <source>
        <dbReference type="ARBA" id="ARBA00000469"/>
    </source>
</evidence>
<dbReference type="EC" id="4.2.1.17" evidence="6"/>
<evidence type="ECO:0000256" key="32">
    <source>
        <dbReference type="ARBA" id="ARBA00052860"/>
    </source>
</evidence>
<reference evidence="44" key="2">
    <citation type="submission" date="2022-06" db="UniProtKB">
        <authorList>
            <consortium name="EnsemblMetazoa"/>
        </authorList>
    </citation>
    <scope>IDENTIFICATION</scope>
</reference>
<dbReference type="SUPFAM" id="SSF52096">
    <property type="entry name" value="ClpP/crotonase"/>
    <property type="match status" value="1"/>
</dbReference>
<evidence type="ECO:0000256" key="11">
    <source>
        <dbReference type="ARBA" id="ARBA00022832"/>
    </source>
</evidence>
<comment type="catalytic activity">
    <reaction evidence="27">
        <text>a 4-saturated-(3S)-3-hydroxyacyl-CoA = a (3E)-enoyl-CoA + H2O</text>
        <dbReference type="Rhea" id="RHEA:20724"/>
        <dbReference type="ChEBI" id="CHEBI:15377"/>
        <dbReference type="ChEBI" id="CHEBI:58521"/>
        <dbReference type="ChEBI" id="CHEBI:137480"/>
        <dbReference type="EC" id="4.2.1.17"/>
    </reaction>
    <physiologicalReaction direction="right-to-left" evidence="27">
        <dbReference type="Rhea" id="RHEA:20726"/>
    </physiologicalReaction>
</comment>
<evidence type="ECO:0000256" key="21">
    <source>
        <dbReference type="ARBA" id="ARBA00035854"/>
    </source>
</evidence>
<keyword evidence="20" id="KW-0511">Multifunctional enzyme</keyword>
<keyword evidence="18" id="KW-0472">Membrane</keyword>
<dbReference type="FunFam" id="3.90.226.10:FF:000011">
    <property type="entry name" value="Fatty acid oxidation complex subunit alpha"/>
    <property type="match status" value="1"/>
</dbReference>
<dbReference type="EnsemblMetazoa" id="XM_001949290.3">
    <property type="protein sequence ID" value="XP_001949325.2"/>
    <property type="gene ID" value="LOC100165657"/>
</dbReference>
<dbReference type="SUPFAM" id="SSF51735">
    <property type="entry name" value="NAD(P)-binding Rossmann-fold domains"/>
    <property type="match status" value="1"/>
</dbReference>
<evidence type="ECO:0000256" key="18">
    <source>
        <dbReference type="ARBA" id="ARBA00023136"/>
    </source>
</evidence>
<keyword evidence="16" id="KW-0443">Lipid metabolism</keyword>
<evidence type="ECO:0000256" key="36">
    <source>
        <dbReference type="ARBA" id="ARBA00066806"/>
    </source>
</evidence>
<dbReference type="Pfam" id="PF00378">
    <property type="entry name" value="ECH_1"/>
    <property type="match status" value="1"/>
</dbReference>
<dbReference type="InterPro" id="IPR012803">
    <property type="entry name" value="Fa_ox_alpha_mit"/>
</dbReference>
<evidence type="ECO:0000256" key="30">
    <source>
        <dbReference type="ARBA" id="ARBA00052711"/>
    </source>
</evidence>
<comment type="catalytic activity">
    <reaction evidence="25">
        <text>1'-[1,2-di-(9Z,12Z-octadecadienoyl)-sn-glycero-3-phospho]-3'-[1-(9Z,12Z-octadecadienoyl)-sn-glycero-3-phospho]-glycerol + (9Z,12Z)-octadecadienoyl-CoA = 1',3'-bis-[1,2-di-(9Z,12Z-octadecadienoyl)-sn-glycero-3-phospho]-glycerol + CoA</text>
        <dbReference type="Rhea" id="RHEA:43672"/>
        <dbReference type="ChEBI" id="CHEBI:57287"/>
        <dbReference type="ChEBI" id="CHEBI:57383"/>
        <dbReference type="ChEBI" id="CHEBI:83580"/>
        <dbReference type="ChEBI" id="CHEBI:83581"/>
    </reaction>
    <physiologicalReaction direction="left-to-right" evidence="25">
        <dbReference type="Rhea" id="RHEA:43673"/>
    </physiologicalReaction>
</comment>
<feature type="site" description="Important for hydroxyacyl-coenzyme A dehydrogenase activity" evidence="41">
    <location>
        <position position="495"/>
    </location>
</feature>
<comment type="catalytic activity">
    <reaction evidence="22">
        <text>(3S)-hydroxyhexadecanoyl-CoA + NAD(+) = 3-oxohexadecanoyl-CoA + NADH + H(+)</text>
        <dbReference type="Rhea" id="RHEA:31159"/>
        <dbReference type="ChEBI" id="CHEBI:15378"/>
        <dbReference type="ChEBI" id="CHEBI:57349"/>
        <dbReference type="ChEBI" id="CHEBI:57540"/>
        <dbReference type="ChEBI" id="CHEBI:57945"/>
        <dbReference type="ChEBI" id="CHEBI:62613"/>
    </reaction>
    <physiologicalReaction direction="left-to-right" evidence="22">
        <dbReference type="Rhea" id="RHEA:31160"/>
    </physiologicalReaction>
</comment>
<dbReference type="CTD" id="34276"/>
<evidence type="ECO:0000256" key="20">
    <source>
        <dbReference type="ARBA" id="ARBA00023268"/>
    </source>
</evidence>
<feature type="domain" description="3-hydroxyacyl-CoA dehydrogenase NAD binding" evidence="43">
    <location>
        <begin position="360"/>
        <end position="538"/>
    </location>
</feature>
<comment type="subcellular location">
    <subcellularLocation>
        <location evidence="2">Mitochondrion inner membrane</location>
    </subcellularLocation>
</comment>
<keyword evidence="9" id="KW-0808">Transferase</keyword>
<evidence type="ECO:0000256" key="31">
    <source>
        <dbReference type="ARBA" id="ARBA00052834"/>
    </source>
</evidence>
<feature type="site" description="Important for long-chain enoyl-CoA hydratase activity" evidence="41">
    <location>
        <position position="168"/>
    </location>
</feature>
<dbReference type="GO" id="GO:0070403">
    <property type="term" value="F:NAD+ binding"/>
    <property type="evidence" value="ECO:0007669"/>
    <property type="project" value="InterPro"/>
</dbReference>
<evidence type="ECO:0000256" key="34">
    <source>
        <dbReference type="ARBA" id="ARBA00052989"/>
    </source>
</evidence>
<evidence type="ECO:0000259" key="43">
    <source>
        <dbReference type="Pfam" id="PF02737"/>
    </source>
</evidence>
<evidence type="ECO:0000256" key="26">
    <source>
        <dbReference type="ARBA" id="ARBA00050446"/>
    </source>
</evidence>
<comment type="catalytic activity">
    <reaction evidence="1">
        <text>(3S)-hydroxyhexadecanoyl-CoA = (2E)-hexadecenoyl-CoA + H2O</text>
        <dbReference type="Rhea" id="RHEA:31163"/>
        <dbReference type="ChEBI" id="CHEBI:15377"/>
        <dbReference type="ChEBI" id="CHEBI:61526"/>
        <dbReference type="ChEBI" id="CHEBI:62613"/>
    </reaction>
    <physiologicalReaction direction="right-to-left" evidence="1">
        <dbReference type="Rhea" id="RHEA:31165"/>
    </physiologicalReaction>
</comment>
<feature type="site" description="Important for long-chain enoyl-CoA hydratase activity" evidence="41">
    <location>
        <position position="146"/>
    </location>
</feature>
<comment type="catalytic activity">
    <reaction evidence="26">
        <text>a long-chain (3S)-3-hydroxy fatty acyl-CoA + NAD(+) = a long-chain 3-oxo-fatty acyl-CoA + NADH + H(+)</text>
        <dbReference type="Rhea" id="RHEA:52656"/>
        <dbReference type="ChEBI" id="CHEBI:15378"/>
        <dbReference type="ChEBI" id="CHEBI:57540"/>
        <dbReference type="ChEBI" id="CHEBI:57945"/>
        <dbReference type="ChEBI" id="CHEBI:136757"/>
        <dbReference type="ChEBI" id="CHEBI:136758"/>
        <dbReference type="EC" id="1.1.1.211"/>
    </reaction>
    <physiologicalReaction direction="left-to-right" evidence="26">
        <dbReference type="Rhea" id="RHEA:52657"/>
    </physiologicalReaction>
</comment>
<dbReference type="RefSeq" id="XP_001949325.2">
    <property type="nucleotide sequence ID" value="XM_001949290.3"/>
</dbReference>
<comment type="subunit">
    <text evidence="35">Heterotetramer of 2 alpha/HADHA and 2 beta/HADHB subunits; forms the mitochondrial trifunctional enzyme. Also purified as higher order heterooligomers including a 4 alpha/HADHA and 4 beta/HADHB heterooligomer which physiological significance remains unclear. The mitochondrial trifunctional enzyme interacts with MTLN.</text>
</comment>
<protein>
    <recommendedName>
        <fullName evidence="37">Trifunctional enzyme subunit alpha, mitochondrial</fullName>
        <ecNumber evidence="36">1.1.1.211</ecNumber>
        <ecNumber evidence="6">4.2.1.17</ecNumber>
    </recommendedName>
    <alternativeName>
        <fullName evidence="38">Monolysocardiolipin acyltransferase</fullName>
    </alternativeName>
    <alternativeName>
        <fullName evidence="39">TP-alpha</fullName>
    </alternativeName>
</protein>
<evidence type="ECO:0000256" key="4">
    <source>
        <dbReference type="ARBA" id="ARBA00007005"/>
    </source>
</evidence>
<evidence type="ECO:0000313" key="45">
    <source>
        <dbReference type="Proteomes" id="UP000007819"/>
    </source>
</evidence>
<evidence type="ECO:0000256" key="23">
    <source>
        <dbReference type="ARBA" id="ARBA00048361"/>
    </source>
</evidence>
<evidence type="ECO:0000256" key="24">
    <source>
        <dbReference type="ARBA" id="ARBA00049556"/>
    </source>
</evidence>
<evidence type="ECO:0000256" key="19">
    <source>
        <dbReference type="ARBA" id="ARBA00023239"/>
    </source>
</evidence>
<evidence type="ECO:0000256" key="13">
    <source>
        <dbReference type="ARBA" id="ARBA00022990"/>
    </source>
</evidence>
<feature type="active site" description="For hydroxyacyl-coenzyme A dehydrogenase activity" evidence="40">
    <location>
        <position position="507"/>
    </location>
</feature>
<dbReference type="Gene3D" id="3.40.50.720">
    <property type="entry name" value="NAD(P)-binding Rossmann-like Domain"/>
    <property type="match status" value="1"/>
</dbReference>
<dbReference type="GO" id="GO:0005743">
    <property type="term" value="C:mitochondrial inner membrane"/>
    <property type="evidence" value="ECO:0007669"/>
    <property type="project" value="UniProtKB-SubCell"/>
</dbReference>
<evidence type="ECO:0000256" key="41">
    <source>
        <dbReference type="PIRSR" id="PIRSR612803-2"/>
    </source>
</evidence>
<dbReference type="PANTHER" id="PTHR43612">
    <property type="entry name" value="TRIFUNCTIONAL ENZYME SUBUNIT ALPHA"/>
    <property type="match status" value="1"/>
</dbReference>